<dbReference type="InterPro" id="IPR006442">
    <property type="entry name" value="Antitoxin_Phd/YefM"/>
</dbReference>
<name>A0A2A2TAQ1_9CYAN</name>
<organism evidence="3 4">
    <name type="scientific">Brunnivagina elsteri CCALA 953</name>
    <dbReference type="NCBI Taxonomy" id="987040"/>
    <lineage>
        <taxon>Bacteria</taxon>
        <taxon>Bacillati</taxon>
        <taxon>Cyanobacteriota</taxon>
        <taxon>Cyanophyceae</taxon>
        <taxon>Nostocales</taxon>
        <taxon>Calotrichaceae</taxon>
        <taxon>Brunnivagina</taxon>
    </lineage>
</organism>
<accession>A0A2A2TAQ1</accession>
<evidence type="ECO:0000256" key="2">
    <source>
        <dbReference type="RuleBase" id="RU362080"/>
    </source>
</evidence>
<dbReference type="EMBL" id="NTFS01000565">
    <property type="protein sequence ID" value="PAX48251.1"/>
    <property type="molecule type" value="Genomic_DNA"/>
</dbReference>
<dbReference type="OrthoDB" id="428373at2"/>
<comment type="similarity">
    <text evidence="1 2">Belongs to the phD/YefM antitoxin family.</text>
</comment>
<evidence type="ECO:0000313" key="4">
    <source>
        <dbReference type="Proteomes" id="UP000218238"/>
    </source>
</evidence>
<reference evidence="3 4" key="1">
    <citation type="submission" date="2017-08" db="EMBL/GenBank/DDBJ databases">
        <title>Draft genome sequence of filamentous cyanobacterium Calothrix elsteri CCALA 953.</title>
        <authorList>
            <person name="Gagunashvili A.N."/>
            <person name="Elster J."/>
            <person name="Andresson O.S."/>
        </authorList>
    </citation>
    <scope>NUCLEOTIDE SEQUENCE [LARGE SCALE GENOMIC DNA]</scope>
    <source>
        <strain evidence="3 4">CCALA 953</strain>
    </source>
</reference>
<proteinExistence type="inferred from homology"/>
<comment type="caution">
    <text evidence="3">The sequence shown here is derived from an EMBL/GenBank/DDBJ whole genome shotgun (WGS) entry which is preliminary data.</text>
</comment>
<dbReference type="SUPFAM" id="SSF143120">
    <property type="entry name" value="YefM-like"/>
    <property type="match status" value="1"/>
</dbReference>
<gene>
    <name evidence="3" type="ORF">CK510_28415</name>
</gene>
<dbReference type="InterPro" id="IPR036165">
    <property type="entry name" value="YefM-like_sf"/>
</dbReference>
<dbReference type="AlphaFoldDB" id="A0A2A2TAQ1"/>
<dbReference type="Pfam" id="PF02604">
    <property type="entry name" value="PhdYeFM_antitox"/>
    <property type="match status" value="1"/>
</dbReference>
<sequence>MINLENIHPLTDFKRNVKQFIERIKATKSPLVLTVNGKAEIVIQDASSFQEMMQRLENSETEVRKLKLEALQRDIALGVEQLQNGEYTEYDDESLPSLLQTIKKLGQRKLSQEQAE</sequence>
<keyword evidence="4" id="KW-1185">Reference proteome</keyword>
<dbReference type="Proteomes" id="UP000218238">
    <property type="component" value="Unassembled WGS sequence"/>
</dbReference>
<dbReference type="NCBIfam" id="TIGR01552">
    <property type="entry name" value="phd_fam"/>
    <property type="match status" value="1"/>
</dbReference>
<evidence type="ECO:0000313" key="3">
    <source>
        <dbReference type="EMBL" id="PAX48251.1"/>
    </source>
</evidence>
<evidence type="ECO:0000256" key="1">
    <source>
        <dbReference type="ARBA" id="ARBA00009981"/>
    </source>
</evidence>
<comment type="function">
    <text evidence="2">Antitoxin component of a type II toxin-antitoxin (TA) system.</text>
</comment>
<dbReference type="RefSeq" id="WP_095724833.1">
    <property type="nucleotide sequence ID" value="NZ_NTFS01000565.1"/>
</dbReference>
<protein>
    <recommendedName>
        <fullName evidence="2">Antitoxin</fullName>
    </recommendedName>
</protein>